<dbReference type="Proteomes" id="UP001374535">
    <property type="component" value="Chromosome 9"/>
</dbReference>
<evidence type="ECO:0000256" key="1">
    <source>
        <dbReference type="SAM" id="MobiDB-lite"/>
    </source>
</evidence>
<keyword evidence="3" id="KW-1185">Reference proteome</keyword>
<protein>
    <submittedName>
        <fullName evidence="2">Uncharacterized protein</fullName>
    </submittedName>
</protein>
<gene>
    <name evidence="2" type="ORF">V8G54_027906</name>
</gene>
<name>A0AAQ3RL75_VIGMU</name>
<evidence type="ECO:0000313" key="2">
    <source>
        <dbReference type="EMBL" id="WVY95755.1"/>
    </source>
</evidence>
<evidence type="ECO:0000313" key="3">
    <source>
        <dbReference type="Proteomes" id="UP001374535"/>
    </source>
</evidence>
<accession>A0AAQ3RL75</accession>
<dbReference type="AlphaFoldDB" id="A0AAQ3RL75"/>
<proteinExistence type="predicted"/>
<reference evidence="2 3" key="1">
    <citation type="journal article" date="2023" name="Life. Sci Alliance">
        <title>Evolutionary insights into 3D genome organization and epigenetic landscape of Vigna mungo.</title>
        <authorList>
            <person name="Junaid A."/>
            <person name="Singh B."/>
            <person name="Bhatia S."/>
        </authorList>
    </citation>
    <scope>NUCLEOTIDE SEQUENCE [LARGE SCALE GENOMIC DNA]</scope>
    <source>
        <strain evidence="2">Urdbean</strain>
    </source>
</reference>
<organism evidence="2 3">
    <name type="scientific">Vigna mungo</name>
    <name type="common">Black gram</name>
    <name type="synonym">Phaseolus mungo</name>
    <dbReference type="NCBI Taxonomy" id="3915"/>
    <lineage>
        <taxon>Eukaryota</taxon>
        <taxon>Viridiplantae</taxon>
        <taxon>Streptophyta</taxon>
        <taxon>Embryophyta</taxon>
        <taxon>Tracheophyta</taxon>
        <taxon>Spermatophyta</taxon>
        <taxon>Magnoliopsida</taxon>
        <taxon>eudicotyledons</taxon>
        <taxon>Gunneridae</taxon>
        <taxon>Pentapetalae</taxon>
        <taxon>rosids</taxon>
        <taxon>fabids</taxon>
        <taxon>Fabales</taxon>
        <taxon>Fabaceae</taxon>
        <taxon>Papilionoideae</taxon>
        <taxon>50 kb inversion clade</taxon>
        <taxon>NPAAA clade</taxon>
        <taxon>indigoferoid/millettioid clade</taxon>
        <taxon>Phaseoleae</taxon>
        <taxon>Vigna</taxon>
    </lineage>
</organism>
<dbReference type="EMBL" id="CP144692">
    <property type="protein sequence ID" value="WVY95755.1"/>
    <property type="molecule type" value="Genomic_DNA"/>
</dbReference>
<feature type="region of interest" description="Disordered" evidence="1">
    <location>
        <begin position="18"/>
        <end position="41"/>
    </location>
</feature>
<sequence>MNTIISVNRFILMFSQVEDREPGTEEKPGKKRRNQNDSCKREPAELLASQLTENTALIAVNGSGSGDVFFHNVKAHNRRVGAFGKLANAEEYLPRQQVGEQRVRRRKQRVLREKGANVGTKGTAGEVLRLGEGRRRERKEVVEIGGDSLLRGAFEALPSAHNHHGGGNRRVVQLSRRVGRDLEGGGRKVVDRVGRREIRRRSLAVDRERKRGRK</sequence>